<evidence type="ECO:0000313" key="2">
    <source>
        <dbReference type="Proteomes" id="UP000823660"/>
    </source>
</evidence>
<evidence type="ECO:0000313" key="1">
    <source>
        <dbReference type="EMBL" id="MBO8466326.1"/>
    </source>
</evidence>
<proteinExistence type="predicted"/>
<accession>A0A9D9I5F4</accession>
<reference evidence="1" key="2">
    <citation type="journal article" date="2021" name="PeerJ">
        <title>Extensive microbial diversity within the chicken gut microbiome revealed by metagenomics and culture.</title>
        <authorList>
            <person name="Gilroy R."/>
            <person name="Ravi A."/>
            <person name="Getino M."/>
            <person name="Pursley I."/>
            <person name="Horton D.L."/>
            <person name="Alikhan N.F."/>
            <person name="Baker D."/>
            <person name="Gharbi K."/>
            <person name="Hall N."/>
            <person name="Watson M."/>
            <person name="Adriaenssens E.M."/>
            <person name="Foster-Nyarko E."/>
            <person name="Jarju S."/>
            <person name="Secka A."/>
            <person name="Antonio M."/>
            <person name="Oren A."/>
            <person name="Chaudhuri R.R."/>
            <person name="La Ragione R."/>
            <person name="Hildebrand F."/>
            <person name="Pallen M.J."/>
        </authorList>
    </citation>
    <scope>NUCLEOTIDE SEQUENCE</scope>
    <source>
        <strain evidence="1">B1-15692</strain>
    </source>
</reference>
<evidence type="ECO:0008006" key="3">
    <source>
        <dbReference type="Google" id="ProtNLM"/>
    </source>
</evidence>
<dbReference type="PROSITE" id="PS51257">
    <property type="entry name" value="PROKAR_LIPOPROTEIN"/>
    <property type="match status" value="1"/>
</dbReference>
<reference evidence="1" key="1">
    <citation type="submission" date="2020-10" db="EMBL/GenBank/DDBJ databases">
        <authorList>
            <person name="Gilroy R."/>
        </authorList>
    </citation>
    <scope>NUCLEOTIDE SEQUENCE</scope>
    <source>
        <strain evidence="1">B1-15692</strain>
    </source>
</reference>
<gene>
    <name evidence="1" type="ORF">IAB99_01000</name>
</gene>
<name>A0A9D9I5F4_9BACT</name>
<dbReference type="AlphaFoldDB" id="A0A9D9I5F4"/>
<organism evidence="1 2">
    <name type="scientific">Candidatus Cryptobacteroides faecipullorum</name>
    <dbReference type="NCBI Taxonomy" id="2840764"/>
    <lineage>
        <taxon>Bacteria</taxon>
        <taxon>Pseudomonadati</taxon>
        <taxon>Bacteroidota</taxon>
        <taxon>Bacteroidia</taxon>
        <taxon>Bacteroidales</taxon>
        <taxon>Candidatus Cryptobacteroides</taxon>
    </lineage>
</organism>
<dbReference type="EMBL" id="JADIMH010000006">
    <property type="protein sequence ID" value="MBO8466326.1"/>
    <property type="molecule type" value="Genomic_DNA"/>
</dbReference>
<sequence length="170" mass="18665">MKKLIFPLLVLWGGLLMTGCNKDDGARGKVSFSGVSNDVSSAVINVYERTATETNFEIYLMLEGSDIEQLHVGGVYFDLYFEGSLEEFPAGTYTMEDGILETGEYNSNLSGVTEEVEIVSGTLTVGRKGNDYSFEFNGTASRYDSEAGNYLAPEPFSCSYSGPVTYTYEF</sequence>
<comment type="caution">
    <text evidence="1">The sequence shown here is derived from an EMBL/GenBank/DDBJ whole genome shotgun (WGS) entry which is preliminary data.</text>
</comment>
<dbReference type="Proteomes" id="UP000823660">
    <property type="component" value="Unassembled WGS sequence"/>
</dbReference>
<protein>
    <recommendedName>
        <fullName evidence="3">Lipoprotein</fullName>
    </recommendedName>
</protein>